<comment type="catalytic activity">
    <reaction evidence="14">
        <text>L-aspartate(in) + sulfate(out) = L-aspartate(out) + sulfate(in)</text>
        <dbReference type="Rhea" id="RHEA:73395"/>
        <dbReference type="ChEBI" id="CHEBI:16189"/>
        <dbReference type="ChEBI" id="CHEBI:29991"/>
    </reaction>
</comment>
<comment type="similarity">
    <text evidence="2 28">Belongs to the mitochondrial carrier (TC 2.A.29) family.</text>
</comment>
<evidence type="ECO:0000256" key="23">
    <source>
        <dbReference type="ARBA" id="ARBA00050259"/>
    </source>
</evidence>
<evidence type="ECO:0000256" key="9">
    <source>
        <dbReference type="ARBA" id="ARBA00023136"/>
    </source>
</evidence>
<dbReference type="InterPro" id="IPR023395">
    <property type="entry name" value="MCP_dom_sf"/>
</dbReference>
<dbReference type="GO" id="GO:0055085">
    <property type="term" value="P:transmembrane transport"/>
    <property type="evidence" value="ECO:0007669"/>
    <property type="project" value="InterPro"/>
</dbReference>
<accession>A0AB34H457</accession>
<evidence type="ECO:0000256" key="11">
    <source>
        <dbReference type="ARBA" id="ARBA00035807"/>
    </source>
</evidence>
<comment type="catalytic activity">
    <reaction evidence="16">
        <text>D-aspartate(in) + sulfate(out) = D-aspartate(out) + sulfate(in)</text>
        <dbReference type="Rhea" id="RHEA:73399"/>
        <dbReference type="ChEBI" id="CHEBI:16189"/>
        <dbReference type="ChEBI" id="CHEBI:29990"/>
    </reaction>
</comment>
<keyword evidence="6" id="KW-0999">Mitochondrion inner membrane</keyword>
<comment type="catalytic activity">
    <reaction evidence="25">
        <text>thiosulfate(in) + sulfate(out) = thiosulfate(out) + sulfate(in)</text>
        <dbReference type="Rhea" id="RHEA:73215"/>
        <dbReference type="ChEBI" id="CHEBI:16189"/>
        <dbReference type="ChEBI" id="CHEBI:33542"/>
    </reaction>
</comment>
<comment type="catalytic activity">
    <reaction evidence="23">
        <text>sulfate(out) + phosphate(in) = sulfate(in) + phosphate(out)</text>
        <dbReference type="Rhea" id="RHEA:71631"/>
        <dbReference type="ChEBI" id="CHEBI:16189"/>
        <dbReference type="ChEBI" id="CHEBI:43474"/>
    </reaction>
</comment>
<comment type="catalytic activity">
    <reaction evidence="10">
        <text>maleate(in) + sulfate(out) = maleate(out) + sulfate(in)</text>
        <dbReference type="Rhea" id="RHEA:73199"/>
        <dbReference type="ChEBI" id="CHEBI:16189"/>
        <dbReference type="ChEBI" id="CHEBI:30780"/>
    </reaction>
</comment>
<comment type="catalytic activity">
    <reaction evidence="12">
        <text>sulfate(in) = sulfate(out)</text>
        <dbReference type="Rhea" id="RHEA:34983"/>
        <dbReference type="ChEBI" id="CHEBI:16189"/>
    </reaction>
</comment>
<dbReference type="Pfam" id="PF00153">
    <property type="entry name" value="Mito_carr"/>
    <property type="match status" value="3"/>
</dbReference>
<evidence type="ECO:0000256" key="15">
    <source>
        <dbReference type="ARBA" id="ARBA00036130"/>
    </source>
</evidence>
<feature type="repeat" description="Solcar" evidence="27">
    <location>
        <begin position="268"/>
        <end position="353"/>
    </location>
</feature>
<dbReference type="InterPro" id="IPR018108">
    <property type="entry name" value="MCP_transmembrane"/>
</dbReference>
<evidence type="ECO:0000256" key="13">
    <source>
        <dbReference type="ARBA" id="ARBA00035985"/>
    </source>
</evidence>
<comment type="catalytic activity">
    <reaction evidence="26">
        <text>sulfite(in) + sulfate(out) = sulfite(out) + sulfate(in)</text>
        <dbReference type="Rhea" id="RHEA:73207"/>
        <dbReference type="ChEBI" id="CHEBI:16189"/>
        <dbReference type="ChEBI" id="CHEBI:17359"/>
    </reaction>
</comment>
<comment type="catalytic activity">
    <reaction evidence="21">
        <text>(S)-malate(out) = (S)-malate(in)</text>
        <dbReference type="Rhea" id="RHEA:74555"/>
        <dbReference type="ChEBI" id="CHEBI:15589"/>
    </reaction>
</comment>
<keyword evidence="7" id="KW-1133">Transmembrane helix</keyword>
<evidence type="ECO:0000256" key="17">
    <source>
        <dbReference type="ARBA" id="ARBA00036514"/>
    </source>
</evidence>
<evidence type="ECO:0000256" key="2">
    <source>
        <dbReference type="ARBA" id="ARBA00006375"/>
    </source>
</evidence>
<evidence type="ECO:0000256" key="22">
    <source>
        <dbReference type="ARBA" id="ARBA00037004"/>
    </source>
</evidence>
<comment type="catalytic activity">
    <reaction evidence="17">
        <text>oxalate(in) + sulfate(out) = oxalate(out) + sulfate(in)</text>
        <dbReference type="Rhea" id="RHEA:72275"/>
        <dbReference type="ChEBI" id="CHEBI:16189"/>
        <dbReference type="ChEBI" id="CHEBI:30623"/>
    </reaction>
</comment>
<evidence type="ECO:0000256" key="20">
    <source>
        <dbReference type="ARBA" id="ARBA00036751"/>
    </source>
</evidence>
<evidence type="ECO:0000256" key="24">
    <source>
        <dbReference type="ARBA" id="ARBA00052073"/>
    </source>
</evidence>
<dbReference type="InterPro" id="IPR050391">
    <property type="entry name" value="Mito_Metabolite_Transporter"/>
</dbReference>
<keyword evidence="31" id="KW-1185">Reference proteome</keyword>
<protein>
    <recommendedName>
        <fullName evidence="32">Kidney mitochondrial carrier protein 1</fullName>
    </recommendedName>
</protein>
<dbReference type="PRINTS" id="PR00784">
    <property type="entry name" value="MTUNCOUPLING"/>
</dbReference>
<gene>
    <name evidence="30" type="ORF">J1605_007057</name>
</gene>
<dbReference type="FunFam" id="1.50.40.10:FF:000006">
    <property type="entry name" value="brain mitochondrial carrier protein 1 isoform X1"/>
    <property type="match status" value="1"/>
</dbReference>
<dbReference type="PANTHER" id="PTHR45618">
    <property type="entry name" value="MITOCHONDRIAL DICARBOXYLATE CARRIER-RELATED"/>
    <property type="match status" value="1"/>
</dbReference>
<feature type="repeat" description="Solcar" evidence="27">
    <location>
        <begin position="362"/>
        <end position="453"/>
    </location>
</feature>
<evidence type="ECO:0000256" key="25">
    <source>
        <dbReference type="ARBA" id="ARBA00052829"/>
    </source>
</evidence>
<comment type="catalytic activity">
    <reaction evidence="20">
        <text>malonate(in) + sulfate(out) = malonate(out) + sulfate(in)</text>
        <dbReference type="Rhea" id="RHEA:73195"/>
        <dbReference type="ChEBI" id="CHEBI:15792"/>
        <dbReference type="ChEBI" id="CHEBI:16189"/>
    </reaction>
</comment>
<evidence type="ECO:0000256" key="8">
    <source>
        <dbReference type="ARBA" id="ARBA00023128"/>
    </source>
</evidence>
<comment type="catalytic activity">
    <reaction evidence="11">
        <text>(3R)-citramalate(in) + sulfate(out) = (3R)-citramalate(out) + sulfate(in)</text>
        <dbReference type="Rhea" id="RHEA:73227"/>
        <dbReference type="ChEBI" id="CHEBI:16189"/>
        <dbReference type="ChEBI" id="CHEBI:30934"/>
    </reaction>
</comment>
<keyword evidence="5" id="KW-0677">Repeat</keyword>
<keyword evidence="4 27" id="KW-0812">Transmembrane</keyword>
<evidence type="ECO:0000256" key="14">
    <source>
        <dbReference type="ARBA" id="ARBA00036015"/>
    </source>
</evidence>
<evidence type="ECO:0000256" key="29">
    <source>
        <dbReference type="SAM" id="MobiDB-lite"/>
    </source>
</evidence>
<evidence type="ECO:0000256" key="5">
    <source>
        <dbReference type="ARBA" id="ARBA00022737"/>
    </source>
</evidence>
<proteinExistence type="inferred from homology"/>
<evidence type="ECO:0000256" key="26">
    <source>
        <dbReference type="ARBA" id="ARBA00052901"/>
    </source>
</evidence>
<evidence type="ECO:0000256" key="10">
    <source>
        <dbReference type="ARBA" id="ARBA00035765"/>
    </source>
</evidence>
<keyword evidence="9 27" id="KW-0472">Membrane</keyword>
<evidence type="ECO:0000256" key="12">
    <source>
        <dbReference type="ARBA" id="ARBA00035907"/>
    </source>
</evidence>
<organism evidence="30 31">
    <name type="scientific">Eschrichtius robustus</name>
    <name type="common">California gray whale</name>
    <name type="synonym">Eschrichtius gibbosus</name>
    <dbReference type="NCBI Taxonomy" id="9764"/>
    <lineage>
        <taxon>Eukaryota</taxon>
        <taxon>Metazoa</taxon>
        <taxon>Chordata</taxon>
        <taxon>Craniata</taxon>
        <taxon>Vertebrata</taxon>
        <taxon>Euteleostomi</taxon>
        <taxon>Mammalia</taxon>
        <taxon>Eutheria</taxon>
        <taxon>Laurasiatheria</taxon>
        <taxon>Artiodactyla</taxon>
        <taxon>Whippomorpha</taxon>
        <taxon>Cetacea</taxon>
        <taxon>Mysticeti</taxon>
        <taxon>Eschrichtiidae</taxon>
        <taxon>Eschrichtius</taxon>
    </lineage>
</organism>
<evidence type="ECO:0000256" key="16">
    <source>
        <dbReference type="ARBA" id="ARBA00036479"/>
    </source>
</evidence>
<reference evidence="30 31" key="1">
    <citation type="submission" date="2022-11" db="EMBL/GenBank/DDBJ databases">
        <title>Whole genome sequence of Eschrichtius robustus ER-17-0199.</title>
        <authorList>
            <person name="Bruniche-Olsen A."/>
            <person name="Black A.N."/>
            <person name="Fields C.J."/>
            <person name="Walden K."/>
            <person name="Dewoody J.A."/>
        </authorList>
    </citation>
    <scope>NUCLEOTIDE SEQUENCE [LARGE SCALE GENOMIC DNA]</scope>
    <source>
        <strain evidence="30">ER-17-0199</strain>
        <tissue evidence="30">Blubber</tissue>
    </source>
</reference>
<evidence type="ECO:0000256" key="3">
    <source>
        <dbReference type="ARBA" id="ARBA00022448"/>
    </source>
</evidence>
<dbReference type="AlphaFoldDB" id="A0AB34H457"/>
<sequence length="474" mass="50647">MGAKAAGGAAQGGAARGPLGHRRRSPAFPPVPVRPLEPAGTALAVPRLLRVAPPPARPPLPRGAQNHWGGTPGPNAAALPLWSAAVPESPGAGGPTQGPPLLSGLFAGPGSVGREVPGWAPLLGLQLPVARRVLQECRFLALITRKNPVGGHASVNKGEGTVVSMSALNWKPFVYGGLASITAECGTFPIDLTKTRLQIQGQKNDANFKEIRYRGMLHALVRIGREEGLKALYSGIAPAMLRQASYGTIKIGTYQSLKRLFVERPEDETLLINVVCGILSGVISSTIANPTDVLKIRMQAQNSTLQGGMIGNFIHIYQQEGTRGLWKGVSLTAQRAAIVVGVELPVYDLTKKHLILSGLMGDTVYTHFLSSFTCGLAGALASNPVDVVRTRMMNQRVLQDGRCPGYTGSLDCLLQTWKNEGFFALYKGFWPNWLRLGPWNIIGHDYKSSIPLGIAKCGKGIFSFENQNDESGFV</sequence>
<evidence type="ECO:0000313" key="31">
    <source>
        <dbReference type="Proteomes" id="UP001159641"/>
    </source>
</evidence>
<comment type="catalytic activity">
    <reaction evidence="19">
        <text>phosphate(in) = phosphate(out)</text>
        <dbReference type="Rhea" id="RHEA:32823"/>
        <dbReference type="ChEBI" id="CHEBI:43474"/>
    </reaction>
</comment>
<dbReference type="SUPFAM" id="SSF103506">
    <property type="entry name" value="Mitochondrial carrier"/>
    <property type="match status" value="1"/>
</dbReference>
<dbReference type="EMBL" id="JAIQCJ010002014">
    <property type="protein sequence ID" value="KAJ8785460.1"/>
    <property type="molecule type" value="Genomic_DNA"/>
</dbReference>
<dbReference type="GO" id="GO:0005743">
    <property type="term" value="C:mitochondrial inner membrane"/>
    <property type="evidence" value="ECO:0007669"/>
    <property type="project" value="UniProtKB-SubCell"/>
</dbReference>
<evidence type="ECO:0000313" key="30">
    <source>
        <dbReference type="EMBL" id="KAJ8785460.1"/>
    </source>
</evidence>
<evidence type="ECO:0008006" key="32">
    <source>
        <dbReference type="Google" id="ProtNLM"/>
    </source>
</evidence>
<comment type="catalytic activity">
    <reaction evidence="18">
        <text>(S,S)-tartrate(in) + sulfate(out) = (S,S)-tartrate(out) + sulfate(in)</text>
        <dbReference type="Rhea" id="RHEA:73407"/>
        <dbReference type="ChEBI" id="CHEBI:16189"/>
        <dbReference type="ChEBI" id="CHEBI:30927"/>
    </reaction>
</comment>
<dbReference type="Gene3D" id="1.50.40.10">
    <property type="entry name" value="Mitochondrial carrier domain"/>
    <property type="match status" value="1"/>
</dbReference>
<dbReference type="Proteomes" id="UP001159641">
    <property type="component" value="Unassembled WGS sequence"/>
</dbReference>
<feature type="repeat" description="Solcar" evidence="27">
    <location>
        <begin position="171"/>
        <end position="260"/>
    </location>
</feature>
<feature type="region of interest" description="Disordered" evidence="29">
    <location>
        <begin position="1"/>
        <end position="36"/>
    </location>
</feature>
<keyword evidence="8" id="KW-0496">Mitochondrion</keyword>
<comment type="caution">
    <text evidence="30">The sequence shown here is derived from an EMBL/GenBank/DDBJ whole genome shotgun (WGS) entry which is preliminary data.</text>
</comment>
<keyword evidence="3 28" id="KW-0813">Transport</keyword>
<evidence type="ECO:0000256" key="7">
    <source>
        <dbReference type="ARBA" id="ARBA00022989"/>
    </source>
</evidence>
<evidence type="ECO:0000256" key="6">
    <source>
        <dbReference type="ARBA" id="ARBA00022792"/>
    </source>
</evidence>
<evidence type="ECO:0000256" key="4">
    <source>
        <dbReference type="ARBA" id="ARBA00022692"/>
    </source>
</evidence>
<evidence type="ECO:0000256" key="1">
    <source>
        <dbReference type="ARBA" id="ARBA00004448"/>
    </source>
</evidence>
<evidence type="ECO:0000256" key="18">
    <source>
        <dbReference type="ARBA" id="ARBA00036586"/>
    </source>
</evidence>
<comment type="subcellular location">
    <subcellularLocation>
        <location evidence="1">Mitochondrion inner membrane</location>
        <topology evidence="1">Multi-pass membrane protein</topology>
    </subcellularLocation>
</comment>
<evidence type="ECO:0000256" key="28">
    <source>
        <dbReference type="RuleBase" id="RU000488"/>
    </source>
</evidence>
<comment type="catalytic activity">
    <reaction evidence="15">
        <text>(3S)-citramalate(in) + sulfate(out) = (3S)-citramalate(out) + sulfate(in)</text>
        <dbReference type="Rhea" id="RHEA:73223"/>
        <dbReference type="ChEBI" id="CHEBI:16189"/>
        <dbReference type="ChEBI" id="CHEBI:30936"/>
    </reaction>
</comment>
<evidence type="ECO:0000256" key="19">
    <source>
        <dbReference type="ARBA" id="ARBA00036616"/>
    </source>
</evidence>
<evidence type="ECO:0000256" key="27">
    <source>
        <dbReference type="PROSITE-ProRule" id="PRU00282"/>
    </source>
</evidence>
<comment type="catalytic activity">
    <reaction evidence="24">
        <text>sulfate(out) + succinate(in) = sulfate(in) + succinate(out)</text>
        <dbReference type="Rhea" id="RHEA:73411"/>
        <dbReference type="ChEBI" id="CHEBI:16189"/>
        <dbReference type="ChEBI" id="CHEBI:30031"/>
    </reaction>
</comment>
<dbReference type="PROSITE" id="PS50920">
    <property type="entry name" value="SOLCAR"/>
    <property type="match status" value="3"/>
</dbReference>
<feature type="region of interest" description="Disordered" evidence="29">
    <location>
        <begin position="54"/>
        <end position="76"/>
    </location>
</feature>
<comment type="catalytic activity">
    <reaction evidence="22">
        <text>(S)-malate(in) + sulfate(out) = (S)-malate(out) + sulfate(in)</text>
        <dbReference type="Rhea" id="RHEA:71615"/>
        <dbReference type="ChEBI" id="CHEBI:15589"/>
        <dbReference type="ChEBI" id="CHEBI:16189"/>
    </reaction>
</comment>
<name>A0AB34H457_ESCRO</name>
<dbReference type="InterPro" id="IPR002067">
    <property type="entry name" value="MCP"/>
</dbReference>
<evidence type="ECO:0000256" key="21">
    <source>
        <dbReference type="ARBA" id="ARBA00036759"/>
    </source>
</evidence>
<comment type="catalytic activity">
    <reaction evidence="13">
        <text>(2R,3R)-tartrate(in) + sulfate(out) = (2R,3R)-tartrate(out) + sulfate(in)</text>
        <dbReference type="Rhea" id="RHEA:73403"/>
        <dbReference type="ChEBI" id="CHEBI:16189"/>
        <dbReference type="ChEBI" id="CHEBI:30924"/>
    </reaction>
</comment>